<dbReference type="Gene3D" id="3.30.40.10">
    <property type="entry name" value="Zinc/RING finger domain, C3HC4 (zinc finger)"/>
    <property type="match status" value="1"/>
</dbReference>
<dbReference type="GO" id="GO:0008270">
    <property type="term" value="F:zinc ion binding"/>
    <property type="evidence" value="ECO:0007669"/>
    <property type="project" value="UniProtKB-KW"/>
</dbReference>
<dbReference type="AlphaFoldDB" id="A0A0C9ZMQ6"/>
<dbReference type="STRING" id="765257.A0A0C9ZMQ6"/>
<reference evidence="11 12" key="1">
    <citation type="submission" date="2014-04" db="EMBL/GenBank/DDBJ databases">
        <authorList>
            <consortium name="DOE Joint Genome Institute"/>
            <person name="Kuo A."/>
            <person name="Kohler A."/>
            <person name="Costa M.D."/>
            <person name="Nagy L.G."/>
            <person name="Floudas D."/>
            <person name="Copeland A."/>
            <person name="Barry K.W."/>
            <person name="Cichocki N."/>
            <person name="Veneault-Fourrey C."/>
            <person name="LaButti K."/>
            <person name="Lindquist E.A."/>
            <person name="Lipzen A."/>
            <person name="Lundell T."/>
            <person name="Morin E."/>
            <person name="Murat C."/>
            <person name="Sun H."/>
            <person name="Tunlid A."/>
            <person name="Henrissat B."/>
            <person name="Grigoriev I.V."/>
            <person name="Hibbett D.S."/>
            <person name="Martin F."/>
            <person name="Nordberg H.P."/>
            <person name="Cantor M.N."/>
            <person name="Hua S.X."/>
        </authorList>
    </citation>
    <scope>NUCLEOTIDE SEQUENCE [LARGE SCALE GENOMIC DNA]</scope>
    <source>
        <strain evidence="11 12">441</strain>
    </source>
</reference>
<accession>A0A0C9ZMQ6</accession>
<dbReference type="Pfam" id="PF01363">
    <property type="entry name" value="FYVE"/>
    <property type="match status" value="1"/>
</dbReference>
<dbReference type="Proteomes" id="UP000054018">
    <property type="component" value="Unassembled WGS sequence"/>
</dbReference>
<keyword evidence="3" id="KW-0344">Guanine-nucleotide releasing factor</keyword>
<evidence type="ECO:0008006" key="13">
    <source>
        <dbReference type="Google" id="ProtNLM"/>
    </source>
</evidence>
<dbReference type="Pfam" id="PF00621">
    <property type="entry name" value="RhoGEF"/>
    <property type="match status" value="1"/>
</dbReference>
<dbReference type="GO" id="GO:0005085">
    <property type="term" value="F:guanyl-nucleotide exchange factor activity"/>
    <property type="evidence" value="ECO:0007669"/>
    <property type="project" value="UniProtKB-KW"/>
</dbReference>
<feature type="domain" description="FYVE-type" evidence="10">
    <location>
        <begin position="555"/>
        <end position="660"/>
    </location>
</feature>
<evidence type="ECO:0000256" key="3">
    <source>
        <dbReference type="ARBA" id="ARBA00022658"/>
    </source>
</evidence>
<dbReference type="CDD" id="cd00160">
    <property type="entry name" value="RhoGEF"/>
    <property type="match status" value="1"/>
</dbReference>
<protein>
    <recommendedName>
        <fullName evidence="13">DH domain-containing protein</fullName>
    </recommendedName>
</protein>
<dbReference type="InterPro" id="IPR017455">
    <property type="entry name" value="Znf_FYVE-rel"/>
</dbReference>
<dbReference type="InterPro" id="IPR051092">
    <property type="entry name" value="FYVE_RhoGEF_PH"/>
</dbReference>
<dbReference type="Gene3D" id="1.20.900.10">
    <property type="entry name" value="Dbl homology (DH) domain"/>
    <property type="match status" value="1"/>
</dbReference>
<evidence type="ECO:0000256" key="5">
    <source>
        <dbReference type="ARBA" id="ARBA00022771"/>
    </source>
</evidence>
<gene>
    <name evidence="11" type="ORF">PISMIDRAFT_563765</name>
</gene>
<evidence type="ECO:0000313" key="11">
    <source>
        <dbReference type="EMBL" id="KIK21083.1"/>
    </source>
</evidence>
<dbReference type="PROSITE" id="PS50178">
    <property type="entry name" value="ZF_FYVE"/>
    <property type="match status" value="1"/>
</dbReference>
<dbReference type="InterPro" id="IPR013083">
    <property type="entry name" value="Znf_RING/FYVE/PHD"/>
</dbReference>
<keyword evidence="4" id="KW-0479">Metal-binding</keyword>
<proteinExistence type="predicted"/>
<feature type="region of interest" description="Disordered" evidence="8">
    <location>
        <begin position="769"/>
        <end position="827"/>
    </location>
</feature>
<dbReference type="GO" id="GO:0005737">
    <property type="term" value="C:cytoplasm"/>
    <property type="evidence" value="ECO:0007669"/>
    <property type="project" value="UniProtKB-SubCell"/>
</dbReference>
<dbReference type="PROSITE" id="PS50010">
    <property type="entry name" value="DH_2"/>
    <property type="match status" value="1"/>
</dbReference>
<comment type="subcellular location">
    <subcellularLocation>
        <location evidence="1">Cytoplasm</location>
    </subcellularLocation>
</comment>
<evidence type="ECO:0000313" key="12">
    <source>
        <dbReference type="Proteomes" id="UP000054018"/>
    </source>
</evidence>
<feature type="region of interest" description="Disordered" evidence="8">
    <location>
        <begin position="893"/>
        <end position="957"/>
    </location>
</feature>
<dbReference type="InterPro" id="IPR011993">
    <property type="entry name" value="PH-like_dom_sf"/>
</dbReference>
<organism evidence="11 12">
    <name type="scientific">Pisolithus microcarpus 441</name>
    <dbReference type="NCBI Taxonomy" id="765257"/>
    <lineage>
        <taxon>Eukaryota</taxon>
        <taxon>Fungi</taxon>
        <taxon>Dikarya</taxon>
        <taxon>Basidiomycota</taxon>
        <taxon>Agaricomycotina</taxon>
        <taxon>Agaricomycetes</taxon>
        <taxon>Agaricomycetidae</taxon>
        <taxon>Boletales</taxon>
        <taxon>Sclerodermatineae</taxon>
        <taxon>Pisolithaceae</taxon>
        <taxon>Pisolithus</taxon>
    </lineage>
</organism>
<evidence type="ECO:0000256" key="8">
    <source>
        <dbReference type="SAM" id="MobiDB-lite"/>
    </source>
</evidence>
<dbReference type="SUPFAM" id="SSF57903">
    <property type="entry name" value="FYVE/PHD zinc finger"/>
    <property type="match status" value="1"/>
</dbReference>
<evidence type="ECO:0000256" key="6">
    <source>
        <dbReference type="ARBA" id="ARBA00022833"/>
    </source>
</evidence>
<dbReference type="EMBL" id="KN833755">
    <property type="protein sequence ID" value="KIK21083.1"/>
    <property type="molecule type" value="Genomic_DNA"/>
</dbReference>
<evidence type="ECO:0000259" key="10">
    <source>
        <dbReference type="PROSITE" id="PS50178"/>
    </source>
</evidence>
<feature type="domain" description="DH" evidence="9">
    <location>
        <begin position="77"/>
        <end position="267"/>
    </location>
</feature>
<dbReference type="SUPFAM" id="SSF48065">
    <property type="entry name" value="DBL homology domain (DH-domain)"/>
    <property type="match status" value="1"/>
</dbReference>
<feature type="compositionally biased region" description="Gly residues" evidence="8">
    <location>
        <begin position="894"/>
        <end position="908"/>
    </location>
</feature>
<feature type="region of interest" description="Disordered" evidence="8">
    <location>
        <begin position="43"/>
        <end position="67"/>
    </location>
</feature>
<feature type="compositionally biased region" description="Polar residues" evidence="8">
    <location>
        <begin position="693"/>
        <end position="702"/>
    </location>
</feature>
<dbReference type="Gene3D" id="2.30.29.30">
    <property type="entry name" value="Pleckstrin-homology domain (PH domain)/Phosphotyrosine-binding domain (PTB)"/>
    <property type="match status" value="1"/>
</dbReference>
<keyword evidence="5 7" id="KW-0863">Zinc-finger</keyword>
<reference evidence="12" key="2">
    <citation type="submission" date="2015-01" db="EMBL/GenBank/DDBJ databases">
        <title>Evolutionary Origins and Diversification of the Mycorrhizal Mutualists.</title>
        <authorList>
            <consortium name="DOE Joint Genome Institute"/>
            <consortium name="Mycorrhizal Genomics Consortium"/>
            <person name="Kohler A."/>
            <person name="Kuo A."/>
            <person name="Nagy L.G."/>
            <person name="Floudas D."/>
            <person name="Copeland A."/>
            <person name="Barry K.W."/>
            <person name="Cichocki N."/>
            <person name="Veneault-Fourrey C."/>
            <person name="LaButti K."/>
            <person name="Lindquist E.A."/>
            <person name="Lipzen A."/>
            <person name="Lundell T."/>
            <person name="Morin E."/>
            <person name="Murat C."/>
            <person name="Riley R."/>
            <person name="Ohm R."/>
            <person name="Sun H."/>
            <person name="Tunlid A."/>
            <person name="Henrissat B."/>
            <person name="Grigoriev I.V."/>
            <person name="Hibbett D.S."/>
            <person name="Martin F."/>
        </authorList>
    </citation>
    <scope>NUCLEOTIDE SEQUENCE [LARGE SCALE GENOMIC DNA]</scope>
    <source>
        <strain evidence="12">441</strain>
    </source>
</reference>
<keyword evidence="2" id="KW-0963">Cytoplasm</keyword>
<dbReference type="PANTHER" id="PTHR12673">
    <property type="entry name" value="FACIOGENITAL DYSPLASIA PROTEIN"/>
    <property type="match status" value="1"/>
</dbReference>
<feature type="compositionally biased region" description="Low complexity" evidence="8">
    <location>
        <begin position="812"/>
        <end position="825"/>
    </location>
</feature>
<dbReference type="InterPro" id="IPR000306">
    <property type="entry name" value="Znf_FYVE"/>
</dbReference>
<evidence type="ECO:0000256" key="1">
    <source>
        <dbReference type="ARBA" id="ARBA00004496"/>
    </source>
</evidence>
<feature type="region of interest" description="Disordered" evidence="8">
    <location>
        <begin position="680"/>
        <end position="715"/>
    </location>
</feature>
<keyword evidence="12" id="KW-1185">Reference proteome</keyword>
<feature type="compositionally biased region" description="Polar residues" evidence="8">
    <location>
        <begin position="43"/>
        <end position="52"/>
    </location>
</feature>
<keyword evidence="6" id="KW-0862">Zinc</keyword>
<dbReference type="OrthoDB" id="660555at2759"/>
<feature type="compositionally biased region" description="Basic residues" evidence="8">
    <location>
        <begin position="53"/>
        <end position="67"/>
    </location>
</feature>
<dbReference type="SMART" id="SM00064">
    <property type="entry name" value="FYVE"/>
    <property type="match status" value="1"/>
</dbReference>
<dbReference type="HOGENOM" id="CLU_005251_0_0_1"/>
<evidence type="ECO:0000256" key="4">
    <source>
        <dbReference type="ARBA" id="ARBA00022723"/>
    </source>
</evidence>
<name>A0A0C9ZMQ6_9AGAM</name>
<evidence type="ECO:0000256" key="2">
    <source>
        <dbReference type="ARBA" id="ARBA00022490"/>
    </source>
</evidence>
<dbReference type="InterPro" id="IPR035899">
    <property type="entry name" value="DBL_dom_sf"/>
</dbReference>
<dbReference type="InterPro" id="IPR011011">
    <property type="entry name" value="Znf_FYVE_PHD"/>
</dbReference>
<dbReference type="SMART" id="SM00325">
    <property type="entry name" value="RhoGEF"/>
    <property type="match status" value="1"/>
</dbReference>
<sequence>MSASLISFPTSESAPGIPSPLIVTHYLPFRRISLPTVPGPPQCTSNISSHVPTQHRTRTKRVHRHRRPLADDARDARRDKIITEFYETEKSYFNGLDLVYNHFLTPILASLSTPNPLLTRQELTTLFSNFIDIWNFHRTFVAALTEHLQFKSTPLSAVLLLYFPYLSLYTPFITSFPASLTFLTSLSSIGASPNPHFTAFLRTQESHPCCAHLRLSDYLLTPVQRCPRYLLLLKDILQAMDPTSTEHEALQQALGLVEKITTSLNTSLMTHTQTLTLLNLQRNTYNLPSSLSPLVAPGRDLLKRGTLTCQGSSSSVTYEFFLMTDHLIWLSRDEVNNGPGLLKSRSSPCGQNGRWLYAGHIDLVDVEVVMTIVHNDVTPRLDILSPRGSFALYAPAGMSSLHMWYMRALQSFSHCHATEPVRRLTFYLSVSATKEQRLSQEREILEAWLTSLRAARATRLTTLARLNPDSTLSSSGSNVHIRQALRAFAHECSEPWGSPLEFERMASPQHSSDASGSFAEEPRGDLFTQAAPQSSQTYARRAHIDNFLPPVWTPDAKANKCMRCGRPFGFVLDLKLGDMFGWRSTTVSFGDDSNAKTERGKERGRGAWRRKHHCRICGRVVCAACSGKTFYMSCVDANPSAVKEKPKPARACTECYDTTFPFLPGPAVPEPGPNVKHKVRNSIGGPRARPSTAAVTASNTGAIENERGTGGGDDPDTFIGAHGLDSTMRAIPPWLSLPTRRSLDVSEALMAMDSGSCAEQHRRSIRVNGTSMNGHENEAGGDDDIDVGAGAYPREDNHSGGSPKVQRSTARSDSIPNTSSPSSSTLVRAHKCVHTHEPVETWTCEPICLCTDPQQFKRVRDRLPASTRPIRIRLSACPRSYHDILDDFAMHGSEGPGVDMGPGVGTGSSLGFSDGGESDNSSNAGGRPTIANGSMNTSGTPRPRPRPKTSTTEEDAEWRRKRFSLPAVALQTNPVFAHAIGGYRNASAEVEDSDRDVRNWKDMDISEGGLLARRRDSSAMGMLNDVLKGASTLKV</sequence>
<dbReference type="InterPro" id="IPR000219">
    <property type="entry name" value="DH_dom"/>
</dbReference>
<dbReference type="PANTHER" id="PTHR12673:SF159">
    <property type="entry name" value="LD03170P"/>
    <property type="match status" value="1"/>
</dbReference>
<evidence type="ECO:0000256" key="7">
    <source>
        <dbReference type="PROSITE-ProRule" id="PRU00091"/>
    </source>
</evidence>
<evidence type="ECO:0000259" key="9">
    <source>
        <dbReference type="PROSITE" id="PS50010"/>
    </source>
</evidence>